<comment type="caution">
    <text evidence="1">The sequence shown here is derived from an EMBL/GenBank/DDBJ whole genome shotgun (WGS) entry which is preliminary data.</text>
</comment>
<dbReference type="AlphaFoldDB" id="A0A432XN53"/>
<reference evidence="2" key="1">
    <citation type="journal article" date="2018" name="Front. Microbiol.">
        <title>Genome-Based Analysis Reveals the Taxonomy and Diversity of the Family Idiomarinaceae.</title>
        <authorList>
            <person name="Liu Y."/>
            <person name="Lai Q."/>
            <person name="Shao Z."/>
        </authorList>
    </citation>
    <scope>NUCLEOTIDE SEQUENCE [LARGE SCALE GENOMIC DNA]</scope>
    <source>
        <strain evidence="2">F23</strain>
    </source>
</reference>
<protein>
    <submittedName>
        <fullName evidence="1">Uncharacterized protein</fullName>
    </submittedName>
</protein>
<dbReference type="EMBL" id="PIPV01000016">
    <property type="protein sequence ID" value="RUO50103.1"/>
    <property type="molecule type" value="Genomic_DNA"/>
</dbReference>
<keyword evidence="2" id="KW-1185">Reference proteome</keyword>
<organism evidence="1 2">
    <name type="scientific">Idiomarina fontislapidosi</name>
    <dbReference type="NCBI Taxonomy" id="263723"/>
    <lineage>
        <taxon>Bacteria</taxon>
        <taxon>Pseudomonadati</taxon>
        <taxon>Pseudomonadota</taxon>
        <taxon>Gammaproteobacteria</taxon>
        <taxon>Alteromonadales</taxon>
        <taxon>Idiomarinaceae</taxon>
        <taxon>Idiomarina</taxon>
    </lineage>
</organism>
<dbReference type="Proteomes" id="UP000287330">
    <property type="component" value="Unassembled WGS sequence"/>
</dbReference>
<name>A0A432XN53_9GAMM</name>
<proteinExistence type="predicted"/>
<gene>
    <name evidence="1" type="ORF">CWE25_12855</name>
</gene>
<evidence type="ECO:0000313" key="1">
    <source>
        <dbReference type="EMBL" id="RUO50103.1"/>
    </source>
</evidence>
<evidence type="ECO:0000313" key="2">
    <source>
        <dbReference type="Proteomes" id="UP000287330"/>
    </source>
</evidence>
<sequence>MSEQNNLFSLRLDFRLLPNVHIEEFLALFNLSIVLKQMANLGYLSESGEILQADTEKAEKLHKALNQQFERAS</sequence>
<accession>A0A432XN53</accession>
<dbReference type="RefSeq" id="WP_110576339.1">
    <property type="nucleotide sequence ID" value="NZ_PIPV01000016.1"/>
</dbReference>
<dbReference type="OrthoDB" id="5368529at2"/>